<protein>
    <submittedName>
        <fullName evidence="1">Uncharacterized protein</fullName>
    </submittedName>
</protein>
<dbReference type="KEGG" id="blac:94347540"/>
<comment type="caution">
    <text evidence="1">The sequence shown here is derived from an EMBL/GenBank/DDBJ whole genome shotgun (WGS) entry which is preliminary data.</text>
</comment>
<accession>A0A976NZH2</accession>
<evidence type="ECO:0000313" key="2">
    <source>
        <dbReference type="Proteomes" id="UP000294530"/>
    </source>
</evidence>
<proteinExistence type="predicted"/>
<dbReference type="RefSeq" id="XP_067823083.1">
    <property type="nucleotide sequence ID" value="XM_067961869.1"/>
</dbReference>
<dbReference type="EMBL" id="SHOA02000001">
    <property type="protein sequence ID" value="TDH73585.1"/>
    <property type="molecule type" value="Genomic_DNA"/>
</dbReference>
<dbReference type="AlphaFoldDB" id="A0A976NZH2"/>
<organism evidence="1 2">
    <name type="scientific">Bremia lactucae</name>
    <name type="common">Lettuce downy mildew</name>
    <dbReference type="NCBI Taxonomy" id="4779"/>
    <lineage>
        <taxon>Eukaryota</taxon>
        <taxon>Sar</taxon>
        <taxon>Stramenopiles</taxon>
        <taxon>Oomycota</taxon>
        <taxon>Peronosporomycetes</taxon>
        <taxon>Peronosporales</taxon>
        <taxon>Peronosporaceae</taxon>
        <taxon>Bremia</taxon>
    </lineage>
</organism>
<sequence>MRCVYYAQSYNLHIVNCFYASTTNTEIPSYENANNLSNVPGLLKRTSTHADSAIIPTRKAATYRTISIYENSRASLCGFGDRGYGHNRDHGLGPDYGRGHDRVDGPAISIANGVAPDFHQWLRGPGCDSDHAEAHELLLMLLHHALPRPENDQLLLALNT</sequence>
<reference evidence="1 2" key="1">
    <citation type="journal article" date="2021" name="Genome Biol.">
        <title>AFLAP: assembly-free linkage analysis pipeline using k-mers from genome sequencing data.</title>
        <authorList>
            <person name="Fletcher K."/>
            <person name="Zhang L."/>
            <person name="Gil J."/>
            <person name="Han R."/>
            <person name="Cavanaugh K."/>
            <person name="Michelmore R."/>
        </authorList>
    </citation>
    <scope>NUCLEOTIDE SEQUENCE [LARGE SCALE GENOMIC DNA]</scope>
    <source>
        <strain evidence="1 2">SF5</strain>
    </source>
</reference>
<dbReference type="Proteomes" id="UP000294530">
    <property type="component" value="Unassembled WGS sequence"/>
</dbReference>
<dbReference type="GeneID" id="94347540"/>
<name>A0A976NZH2_BRELC</name>
<gene>
    <name evidence="1" type="ORF">CCR75_003776</name>
</gene>
<keyword evidence="2" id="KW-1185">Reference proteome</keyword>
<evidence type="ECO:0000313" key="1">
    <source>
        <dbReference type="EMBL" id="TDH73585.1"/>
    </source>
</evidence>